<dbReference type="AlphaFoldDB" id="I4AFI4"/>
<dbReference type="InterPro" id="IPR015424">
    <property type="entry name" value="PyrdxlP-dep_Trfase"/>
</dbReference>
<dbReference type="OrthoDB" id="9804264at2"/>
<reference evidence="7" key="1">
    <citation type="submission" date="2012-06" db="EMBL/GenBank/DDBJ databases">
        <title>The complete genome of Flexibacter litoralis DSM 6794.</title>
        <authorList>
            <person name="Lucas S."/>
            <person name="Copeland A."/>
            <person name="Lapidus A."/>
            <person name="Glavina del Rio T."/>
            <person name="Dalin E."/>
            <person name="Tice H."/>
            <person name="Bruce D."/>
            <person name="Goodwin L."/>
            <person name="Pitluck S."/>
            <person name="Peters L."/>
            <person name="Ovchinnikova G."/>
            <person name="Lu M."/>
            <person name="Kyrpides N."/>
            <person name="Mavromatis K."/>
            <person name="Ivanova N."/>
            <person name="Brettin T."/>
            <person name="Detter J.C."/>
            <person name="Han C."/>
            <person name="Larimer F."/>
            <person name="Land M."/>
            <person name="Hauser L."/>
            <person name="Markowitz V."/>
            <person name="Cheng J.-F."/>
            <person name="Hugenholtz P."/>
            <person name="Woyke T."/>
            <person name="Wu D."/>
            <person name="Spring S."/>
            <person name="Lang E."/>
            <person name="Kopitz M."/>
            <person name="Brambilla E."/>
            <person name="Klenk H.-P."/>
            <person name="Eisen J.A."/>
        </authorList>
    </citation>
    <scope>NUCLEOTIDE SEQUENCE [LARGE SCALE GENOMIC DNA]</scope>
    <source>
        <strain evidence="7">ATCC 23117 / DSM 6794 / NBRC 15988 / NCIMB 1366 / Sio-4</strain>
    </source>
</reference>
<keyword evidence="1 4" id="KW-0663">Pyridoxal phosphate</keyword>
<keyword evidence="7" id="KW-1185">Reference proteome</keyword>
<protein>
    <submittedName>
        <fullName evidence="6">Putative PLP-dependent enzyme possibly involved in cell wall biogenesis</fullName>
    </submittedName>
</protein>
<dbReference type="Gene3D" id="3.90.1150.10">
    <property type="entry name" value="Aspartate Aminotransferase, domain 1"/>
    <property type="match status" value="1"/>
</dbReference>
<feature type="modified residue" description="N6-(pyridoxal phosphate)lysine" evidence="4">
    <location>
        <position position="197"/>
    </location>
</feature>
<dbReference type="SUPFAM" id="SSF53383">
    <property type="entry name" value="PLP-dependent transferases"/>
    <property type="match status" value="1"/>
</dbReference>
<sequence>MIPYENLNLSNKPFFKDYQTKFSQFLEKGWFILGNETQEFEKEFAHYSQSKHCIGVGNGLDALSIILKALSEKYNFSTNKNEETEVIVPSNTYIATILAILQNGFKPVLVEPDINTYNINSSEIEKAITPKTKVIMVVHLYGKVCQMDKIQEIATKYNLLIVEDAAQAHGATLKINSDNQKAGSFGIANGFSFYPTKNLGALGDGGAIITNDSELNESIRSLRNYGSKQKYYNEKIGYNSRLDELQAAFLRIKLQKLDDINNHKRKLAKLYLENLKSDFTLPVVEANFHDVYHIFAIRHEKRNELKEYLLKNEIGTEIHYPVPPAEQKALKGILDKTDFPIAKQIHETILSLPISYFHTENDILRVIEVMNKF</sequence>
<evidence type="ECO:0000256" key="1">
    <source>
        <dbReference type="ARBA" id="ARBA00022898"/>
    </source>
</evidence>
<dbReference type="PIRSF" id="PIRSF000390">
    <property type="entry name" value="PLP_StrS"/>
    <property type="match status" value="1"/>
</dbReference>
<dbReference type="HOGENOM" id="CLU_033332_6_0_10"/>
<dbReference type="InterPro" id="IPR015422">
    <property type="entry name" value="PyrdxlP-dep_Trfase_small"/>
</dbReference>
<evidence type="ECO:0000256" key="2">
    <source>
        <dbReference type="ARBA" id="ARBA00037999"/>
    </source>
</evidence>
<dbReference type="PANTHER" id="PTHR30244">
    <property type="entry name" value="TRANSAMINASE"/>
    <property type="match status" value="1"/>
</dbReference>
<proteinExistence type="inferred from homology"/>
<name>I4AFI4_BERLS</name>
<dbReference type="eggNOG" id="COG0399">
    <property type="taxonomic scope" value="Bacteria"/>
</dbReference>
<dbReference type="GO" id="GO:0008483">
    <property type="term" value="F:transaminase activity"/>
    <property type="evidence" value="ECO:0007669"/>
    <property type="project" value="TreeGrafter"/>
</dbReference>
<dbReference type="STRING" id="880071.Fleli_0224"/>
<dbReference type="PANTHER" id="PTHR30244:SF36">
    <property type="entry name" value="3-OXO-GLUCOSE-6-PHOSPHATE:GLUTAMATE AMINOTRANSFERASE"/>
    <property type="match status" value="1"/>
</dbReference>
<evidence type="ECO:0000256" key="4">
    <source>
        <dbReference type="PIRSR" id="PIRSR000390-2"/>
    </source>
</evidence>
<comment type="similarity">
    <text evidence="2 5">Belongs to the DegT/DnrJ/EryC1 family.</text>
</comment>
<dbReference type="EMBL" id="CP003345">
    <property type="protein sequence ID" value="AFM02719.1"/>
    <property type="molecule type" value="Genomic_DNA"/>
</dbReference>
<dbReference type="Proteomes" id="UP000006054">
    <property type="component" value="Chromosome"/>
</dbReference>
<dbReference type="KEGG" id="fli:Fleli_0224"/>
<evidence type="ECO:0000313" key="6">
    <source>
        <dbReference type="EMBL" id="AFM02719.1"/>
    </source>
</evidence>
<evidence type="ECO:0000313" key="7">
    <source>
        <dbReference type="Proteomes" id="UP000006054"/>
    </source>
</evidence>
<gene>
    <name evidence="6" type="ordered locus">Fleli_0224</name>
</gene>
<dbReference type="GO" id="GO:0030170">
    <property type="term" value="F:pyridoxal phosphate binding"/>
    <property type="evidence" value="ECO:0007669"/>
    <property type="project" value="TreeGrafter"/>
</dbReference>
<dbReference type="CDD" id="cd00616">
    <property type="entry name" value="AHBA_syn"/>
    <property type="match status" value="1"/>
</dbReference>
<dbReference type="RefSeq" id="WP_014796184.1">
    <property type="nucleotide sequence ID" value="NC_018018.1"/>
</dbReference>
<dbReference type="PATRIC" id="fig|880071.3.peg.217"/>
<dbReference type="GO" id="GO:0000271">
    <property type="term" value="P:polysaccharide biosynthetic process"/>
    <property type="evidence" value="ECO:0007669"/>
    <property type="project" value="TreeGrafter"/>
</dbReference>
<dbReference type="InterPro" id="IPR015421">
    <property type="entry name" value="PyrdxlP-dep_Trfase_major"/>
</dbReference>
<feature type="active site" description="Proton acceptor" evidence="3">
    <location>
        <position position="197"/>
    </location>
</feature>
<accession>I4AFI4</accession>
<dbReference type="Pfam" id="PF01041">
    <property type="entry name" value="DegT_DnrJ_EryC1"/>
    <property type="match status" value="1"/>
</dbReference>
<dbReference type="InterPro" id="IPR000653">
    <property type="entry name" value="DegT/StrS_aminotransferase"/>
</dbReference>
<dbReference type="Gene3D" id="3.40.640.10">
    <property type="entry name" value="Type I PLP-dependent aspartate aminotransferase-like (Major domain)"/>
    <property type="match status" value="1"/>
</dbReference>
<organism evidence="6 7">
    <name type="scientific">Bernardetia litoralis (strain ATCC 23117 / DSM 6794 / NBRC 15988 / NCIMB 1366 / Fx l1 / Sio-4)</name>
    <name type="common">Flexibacter litoralis</name>
    <dbReference type="NCBI Taxonomy" id="880071"/>
    <lineage>
        <taxon>Bacteria</taxon>
        <taxon>Pseudomonadati</taxon>
        <taxon>Bacteroidota</taxon>
        <taxon>Cytophagia</taxon>
        <taxon>Cytophagales</taxon>
        <taxon>Bernardetiaceae</taxon>
        <taxon>Bernardetia</taxon>
    </lineage>
</organism>
<evidence type="ECO:0000256" key="3">
    <source>
        <dbReference type="PIRSR" id="PIRSR000390-1"/>
    </source>
</evidence>
<evidence type="ECO:0000256" key="5">
    <source>
        <dbReference type="RuleBase" id="RU004508"/>
    </source>
</evidence>